<evidence type="ECO:0000313" key="3">
    <source>
        <dbReference type="Proteomes" id="UP001172645"/>
    </source>
</evidence>
<evidence type="ECO:0000313" key="2">
    <source>
        <dbReference type="EMBL" id="MDL2403639.1"/>
    </source>
</evidence>
<gene>
    <name evidence="2" type="ORF">PY649_32720</name>
</gene>
<dbReference type="PANTHER" id="PTHR35525:SF3">
    <property type="entry name" value="BLL6575 PROTEIN"/>
    <property type="match status" value="1"/>
</dbReference>
<evidence type="ECO:0000259" key="1">
    <source>
        <dbReference type="Pfam" id="PF11706"/>
    </source>
</evidence>
<dbReference type="InterPro" id="IPR010852">
    <property type="entry name" value="ABATE"/>
</dbReference>
<keyword evidence="3" id="KW-1185">Reference proteome</keyword>
<dbReference type="Pfam" id="PF11706">
    <property type="entry name" value="zf-CGNR"/>
    <property type="match status" value="1"/>
</dbReference>
<dbReference type="Pfam" id="PF07336">
    <property type="entry name" value="ABATE"/>
    <property type="match status" value="1"/>
</dbReference>
<organism evidence="2 3">
    <name type="scientific">Rhizobium mayense</name>
    <dbReference type="NCBI Taxonomy" id="1312184"/>
    <lineage>
        <taxon>Bacteria</taxon>
        <taxon>Pseudomonadati</taxon>
        <taxon>Pseudomonadota</taxon>
        <taxon>Alphaproteobacteria</taxon>
        <taxon>Hyphomicrobiales</taxon>
        <taxon>Rhizobiaceae</taxon>
        <taxon>Rhizobium/Agrobacterium group</taxon>
        <taxon>Rhizobium</taxon>
    </lineage>
</organism>
<sequence length="212" mass="23456">MNDPSHRHPEPVLVGDHPSMDFLNSIENSEMPSSDCLRDGLGLVRWMELAGLIDGATATKMSRIDNGALDEIAAEARALREWLRSMHIAGRGIVIDNPDVQLAPLNAILARDNSFGCVVLDGYHEGDHPHFAVERTNRWDDPRELLQPIAAAIAQLLAEENLALVRTCEGPTCTLMFLDRTKSHKRRWCSMAVCGNRSKAAAHRARTSARSE</sequence>
<accession>A0ABT7K924</accession>
<protein>
    <submittedName>
        <fullName evidence="2">CGNR zinc finger domain-containing protein</fullName>
    </submittedName>
</protein>
<dbReference type="EMBL" id="JARFYM010000054">
    <property type="protein sequence ID" value="MDL2403639.1"/>
    <property type="molecule type" value="Genomic_DNA"/>
</dbReference>
<dbReference type="InterPro" id="IPR021005">
    <property type="entry name" value="Znf_CGNR"/>
</dbReference>
<proteinExistence type="predicted"/>
<comment type="caution">
    <text evidence="2">The sequence shown here is derived from an EMBL/GenBank/DDBJ whole genome shotgun (WGS) entry which is preliminary data.</text>
</comment>
<feature type="domain" description="Zinc finger CGNR" evidence="1">
    <location>
        <begin position="165"/>
        <end position="206"/>
    </location>
</feature>
<dbReference type="SUPFAM" id="SSF160904">
    <property type="entry name" value="Jann2411-like"/>
    <property type="match status" value="1"/>
</dbReference>
<dbReference type="Proteomes" id="UP001172645">
    <property type="component" value="Unassembled WGS sequence"/>
</dbReference>
<dbReference type="InterPro" id="IPR023286">
    <property type="entry name" value="ABATE_dom_sf"/>
</dbReference>
<reference evidence="2" key="1">
    <citation type="submission" date="2023-06" db="EMBL/GenBank/DDBJ databases">
        <title>Phylogenetic Diversity of Rhizobium strains.</title>
        <authorList>
            <person name="Moura F.T."/>
            <person name="Helene L.C.F."/>
            <person name="Hungria M."/>
        </authorList>
    </citation>
    <scope>NUCLEOTIDE SEQUENCE</scope>
    <source>
        <strain evidence="2">CCGE526</strain>
    </source>
</reference>
<dbReference type="PANTHER" id="PTHR35525">
    <property type="entry name" value="BLL6575 PROTEIN"/>
    <property type="match status" value="1"/>
</dbReference>
<dbReference type="RefSeq" id="WP_285873093.1">
    <property type="nucleotide sequence ID" value="NZ_JARFYM010000054.1"/>
</dbReference>
<name>A0ABT7K924_9HYPH</name>
<dbReference type="Gene3D" id="1.10.3300.10">
    <property type="entry name" value="Jann2411-like domain"/>
    <property type="match status" value="1"/>
</dbReference>